<gene>
    <name evidence="2" type="ORF">SAMN05444355_11262</name>
</gene>
<dbReference type="PANTHER" id="PTHR43736">
    <property type="entry name" value="ADP-RIBOSE PYROPHOSPHATASE"/>
    <property type="match status" value="1"/>
</dbReference>
<dbReference type="InterPro" id="IPR036388">
    <property type="entry name" value="WH-like_DNA-bd_sf"/>
</dbReference>
<organism evidence="2 3">
    <name type="scientific">Flavobacterium frigoris</name>
    <dbReference type="NCBI Taxonomy" id="229204"/>
    <lineage>
        <taxon>Bacteria</taxon>
        <taxon>Pseudomonadati</taxon>
        <taxon>Bacteroidota</taxon>
        <taxon>Flavobacteriia</taxon>
        <taxon>Flavobacteriales</taxon>
        <taxon>Flavobacteriaceae</taxon>
        <taxon>Flavobacterium</taxon>
    </lineage>
</organism>
<dbReference type="InterPro" id="IPR036390">
    <property type="entry name" value="WH_DNA-bd_sf"/>
</dbReference>
<dbReference type="EMBL" id="FOFZ01000012">
    <property type="protein sequence ID" value="SER43258.1"/>
    <property type="molecule type" value="Genomic_DNA"/>
</dbReference>
<feature type="domain" description="Nudix hydrolase" evidence="1">
    <location>
        <begin position="34"/>
        <end position="178"/>
    </location>
</feature>
<proteinExistence type="predicted"/>
<evidence type="ECO:0000313" key="2">
    <source>
        <dbReference type="EMBL" id="SER43258.1"/>
    </source>
</evidence>
<name>A0A1H9P4Z1_FLAFI</name>
<reference evidence="3" key="1">
    <citation type="submission" date="2016-10" db="EMBL/GenBank/DDBJ databases">
        <authorList>
            <person name="Varghese N."/>
            <person name="Submissions S."/>
        </authorList>
    </citation>
    <scope>NUCLEOTIDE SEQUENCE [LARGE SCALE GENOMIC DNA]</scope>
    <source>
        <strain evidence="3">DSM 15719</strain>
    </source>
</reference>
<dbReference type="AlphaFoldDB" id="A0A1H9P4Z1"/>
<protein>
    <submittedName>
        <fullName evidence="2">NUDIX domain-containing protein</fullName>
    </submittedName>
</protein>
<evidence type="ECO:0000313" key="3">
    <source>
        <dbReference type="Proteomes" id="UP000183658"/>
    </source>
</evidence>
<sequence length="261" mass="30631">MDSKWYFCNELSTMELKKIIEEKSQESWEIYLPSISIDCVVFGFHDATLKVLVLKMKDKNLWGLPGGYVNKLENLSEAASRILKKRTGAENIYLNQFRAFGDLDRSEGFFEEYADTVWNKQRFVSIGFYALVDYSKVNLIIDNFSDACEWKSIEELPEFMMDHQTIFNTALITLRKQLNDKPIGYNLLPEKFTMPELQKLYEIILGKKLNRGNFYRKMLRYDILFKLDESRKGGAHKAPDLYQFDLEKYEVALKEGLNNGW</sequence>
<dbReference type="InterPro" id="IPR015797">
    <property type="entry name" value="NUDIX_hydrolase-like_dom_sf"/>
</dbReference>
<keyword evidence="3" id="KW-1185">Reference proteome</keyword>
<dbReference type="SUPFAM" id="SSF55811">
    <property type="entry name" value="Nudix"/>
    <property type="match status" value="1"/>
</dbReference>
<dbReference type="InterPro" id="IPR054105">
    <property type="entry name" value="WHD_NrtR"/>
</dbReference>
<dbReference type="CDD" id="cd18873">
    <property type="entry name" value="NUDIX_NadM_like"/>
    <property type="match status" value="1"/>
</dbReference>
<dbReference type="Pfam" id="PF00293">
    <property type="entry name" value="NUDIX"/>
    <property type="match status" value="1"/>
</dbReference>
<accession>A0A1H9P4Z1</accession>
<dbReference type="Gene3D" id="3.90.79.10">
    <property type="entry name" value="Nucleoside Triphosphate Pyrophosphohydrolase"/>
    <property type="match status" value="1"/>
</dbReference>
<evidence type="ECO:0000259" key="1">
    <source>
        <dbReference type="PROSITE" id="PS51462"/>
    </source>
</evidence>
<dbReference type="SUPFAM" id="SSF46785">
    <property type="entry name" value="Winged helix' DNA-binding domain"/>
    <property type="match status" value="1"/>
</dbReference>
<dbReference type="PANTHER" id="PTHR43736:SF4">
    <property type="entry name" value="SLR1690 PROTEIN"/>
    <property type="match status" value="1"/>
</dbReference>
<dbReference type="PROSITE" id="PS51462">
    <property type="entry name" value="NUDIX"/>
    <property type="match status" value="1"/>
</dbReference>
<dbReference type="Pfam" id="PF21906">
    <property type="entry name" value="WHD_NrtR"/>
    <property type="match status" value="1"/>
</dbReference>
<dbReference type="Proteomes" id="UP000183658">
    <property type="component" value="Unassembled WGS sequence"/>
</dbReference>
<dbReference type="InterPro" id="IPR000086">
    <property type="entry name" value="NUDIX_hydrolase_dom"/>
</dbReference>
<dbReference type="Gene3D" id="1.10.10.10">
    <property type="entry name" value="Winged helix-like DNA-binding domain superfamily/Winged helix DNA-binding domain"/>
    <property type="match status" value="1"/>
</dbReference>